<gene>
    <name evidence="3" type="ORF">LK996_06230</name>
</gene>
<feature type="signal peptide" evidence="1">
    <location>
        <begin position="1"/>
        <end position="24"/>
    </location>
</feature>
<keyword evidence="3" id="KW-0378">Hydrolase</keyword>
<feature type="chain" id="PRO_5046230230" evidence="1">
    <location>
        <begin position="25"/>
        <end position="518"/>
    </location>
</feature>
<feature type="domain" description="AB hydrolase-1" evidence="2">
    <location>
        <begin position="227"/>
        <end position="496"/>
    </location>
</feature>
<dbReference type="Pfam" id="PF12697">
    <property type="entry name" value="Abhydrolase_6"/>
    <property type="match status" value="1"/>
</dbReference>
<evidence type="ECO:0000259" key="2">
    <source>
        <dbReference type="Pfam" id="PF12697"/>
    </source>
</evidence>
<evidence type="ECO:0000313" key="4">
    <source>
        <dbReference type="Proteomes" id="UP001165293"/>
    </source>
</evidence>
<dbReference type="Proteomes" id="UP001165293">
    <property type="component" value="Unassembled WGS sequence"/>
</dbReference>
<dbReference type="RefSeq" id="WP_230526253.1">
    <property type="nucleotide sequence ID" value="NZ_JAJGAK010000001.1"/>
</dbReference>
<evidence type="ECO:0000313" key="3">
    <source>
        <dbReference type="EMBL" id="MCC8362670.1"/>
    </source>
</evidence>
<dbReference type="GO" id="GO:0016787">
    <property type="term" value="F:hydrolase activity"/>
    <property type="evidence" value="ECO:0007669"/>
    <property type="project" value="UniProtKB-KW"/>
</dbReference>
<sequence length="518" mass="56087">MGRERSCAWACVVFALLLAGCAGARVKTPSREALACSLDATRIPEANACTDAWMSTALRGRSHWTQGDSRINGSRVVVEFRGLSPYFASEVVITRADDVPVWIPGGVRHRQPGFGVPLAVISDRCDDAPVCELLPYSGVFRPATAWLEADAGADARLVIGNPLRLPTHRVGATEVALAEDTTAAYAVGMRESPIGRLAIWGLLGGDEVAHRAGVYLMEDYDPAKRPLVMLHGLGSSPLVWARLSNDVWGDRSLRNAFQIWHVVYSTDTPLLVTRRRIARYLDRAFEILDPERDDPAREGIVIVGHSLGGVIARLLSADSGDTLWTASFTAAPSALQGDADDVRMARELLVFAPYPGIRRAIFLAAPHRGSPLADRWYSRIAHRLAGHRADEMQSLRRIARAHPDAIQPALRQGFQTASINSISTLQEAQPVRRANESLLPAPGIAYHTIAGRRAGARPEGDGVVPLASALLPDAASTSIVDAGHDLYSSPEVVAEVLRILRADIASARIARRTHDEPQ</sequence>
<evidence type="ECO:0000256" key="1">
    <source>
        <dbReference type="SAM" id="SignalP"/>
    </source>
</evidence>
<dbReference type="PROSITE" id="PS51257">
    <property type="entry name" value="PROKAR_LIPOPROTEIN"/>
    <property type="match status" value="1"/>
</dbReference>
<dbReference type="InterPro" id="IPR029058">
    <property type="entry name" value="AB_hydrolase_fold"/>
</dbReference>
<comment type="caution">
    <text evidence="3">The sequence shown here is derived from an EMBL/GenBank/DDBJ whole genome shotgun (WGS) entry which is preliminary data.</text>
</comment>
<dbReference type="InterPro" id="IPR000073">
    <property type="entry name" value="AB_hydrolase_1"/>
</dbReference>
<dbReference type="SUPFAM" id="SSF53474">
    <property type="entry name" value="alpha/beta-Hydrolases"/>
    <property type="match status" value="1"/>
</dbReference>
<dbReference type="Gene3D" id="3.40.50.1820">
    <property type="entry name" value="alpha/beta hydrolase"/>
    <property type="match status" value="1"/>
</dbReference>
<keyword evidence="4" id="KW-1185">Reference proteome</keyword>
<name>A0ABS8JGP5_9GAMM</name>
<reference evidence="3" key="1">
    <citation type="submission" date="2021-10" db="EMBL/GenBank/DDBJ databases">
        <authorList>
            <person name="Lyu M."/>
            <person name="Wang X."/>
            <person name="Meng X."/>
            <person name="Xu K."/>
        </authorList>
    </citation>
    <scope>NUCLEOTIDE SEQUENCE</scope>
    <source>
        <strain evidence="3">A6</strain>
    </source>
</reference>
<organism evidence="3 4">
    <name type="scientific">Noviluteimonas lactosilytica</name>
    <dbReference type="NCBI Taxonomy" id="2888523"/>
    <lineage>
        <taxon>Bacteria</taxon>
        <taxon>Pseudomonadati</taxon>
        <taxon>Pseudomonadota</taxon>
        <taxon>Gammaproteobacteria</taxon>
        <taxon>Lysobacterales</taxon>
        <taxon>Lysobacteraceae</taxon>
        <taxon>Noviluteimonas</taxon>
    </lineage>
</organism>
<protein>
    <submittedName>
        <fullName evidence="3">Alpha/beta hydrolase</fullName>
    </submittedName>
</protein>
<keyword evidence="1" id="KW-0732">Signal</keyword>
<accession>A0ABS8JGP5</accession>
<proteinExistence type="predicted"/>
<dbReference type="EMBL" id="JAJGAK010000001">
    <property type="protein sequence ID" value="MCC8362670.1"/>
    <property type="molecule type" value="Genomic_DNA"/>
</dbReference>